<feature type="non-terminal residue" evidence="2">
    <location>
        <position position="66"/>
    </location>
</feature>
<organism evidence="2 3">
    <name type="scientific">Micromonospora sicca</name>
    <dbReference type="NCBI Taxonomy" id="2202420"/>
    <lineage>
        <taxon>Bacteria</taxon>
        <taxon>Bacillati</taxon>
        <taxon>Actinomycetota</taxon>
        <taxon>Actinomycetes</taxon>
        <taxon>Micromonosporales</taxon>
        <taxon>Micromonosporaceae</taxon>
        <taxon>Micromonospora</taxon>
    </lineage>
</organism>
<evidence type="ECO:0000313" key="3">
    <source>
        <dbReference type="Proteomes" id="UP000246050"/>
    </source>
</evidence>
<protein>
    <submittedName>
        <fullName evidence="2">Uncharacterized protein</fullName>
    </submittedName>
</protein>
<name>A0A317CZW0_9ACTN</name>
<accession>A0A317CZW0</accession>
<reference evidence="2 3" key="1">
    <citation type="submission" date="2018-05" db="EMBL/GenBank/DDBJ databases">
        <title>Micromonosporas from Atacama Desert.</title>
        <authorList>
            <person name="Carro L."/>
            <person name="Golinska P."/>
            <person name="Klenk H.-P."/>
            <person name="Goodfellow M."/>
        </authorList>
    </citation>
    <scope>NUCLEOTIDE SEQUENCE [LARGE SCALE GENOMIC DNA]</scope>
    <source>
        <strain evidence="2 3">4G51</strain>
    </source>
</reference>
<evidence type="ECO:0000313" key="2">
    <source>
        <dbReference type="EMBL" id="PWR07096.1"/>
    </source>
</evidence>
<sequence length="66" mass="7028">MAVWQSRPTPDRRHDRAGTVGQHGRVPAISLPPVPYDATAVRPAWAALPAGLRDAVAGRLGGPRPR</sequence>
<dbReference type="AlphaFoldDB" id="A0A317CZW0"/>
<dbReference type="EMBL" id="QGKS01000492">
    <property type="protein sequence ID" value="PWR07096.1"/>
    <property type="molecule type" value="Genomic_DNA"/>
</dbReference>
<feature type="region of interest" description="Disordered" evidence="1">
    <location>
        <begin position="1"/>
        <end position="33"/>
    </location>
</feature>
<gene>
    <name evidence="2" type="ORF">DKT69_35410</name>
</gene>
<comment type="caution">
    <text evidence="2">The sequence shown here is derived from an EMBL/GenBank/DDBJ whole genome shotgun (WGS) entry which is preliminary data.</text>
</comment>
<dbReference type="Proteomes" id="UP000246050">
    <property type="component" value="Unassembled WGS sequence"/>
</dbReference>
<proteinExistence type="predicted"/>
<evidence type="ECO:0000256" key="1">
    <source>
        <dbReference type="SAM" id="MobiDB-lite"/>
    </source>
</evidence>